<dbReference type="InterPro" id="IPR002816">
    <property type="entry name" value="TraB/PrgY/GumN_fam"/>
</dbReference>
<evidence type="ECO:0000256" key="1">
    <source>
        <dbReference type="SAM" id="SignalP"/>
    </source>
</evidence>
<dbReference type="CDD" id="cd14789">
    <property type="entry name" value="Tiki"/>
    <property type="match status" value="1"/>
</dbReference>
<reference evidence="2 3" key="1">
    <citation type="submission" date="2018-08" db="EMBL/GenBank/DDBJ databases">
        <title>The multiple taxonomic identification of Sphingomonas gilva.</title>
        <authorList>
            <person name="Zhu D."/>
            <person name="Zheng S."/>
        </authorList>
    </citation>
    <scope>NUCLEOTIDE SEQUENCE [LARGE SCALE GENOMIC DNA]</scope>
    <source>
        <strain evidence="2 3">ZDH117</strain>
    </source>
</reference>
<sequence>MLSRLLTTIATGALALGSLPAAAQTAPAAAPTPAPAPLKDADPALWVVKDADTTIYMLGTVHVLKPGLGWFDEAVKNAFDMSGEMVVEVIQPEDQQAAAKAMMPLAIDPDGPPLTEKLPEARRAPYAAALASLGLPPAAFDQFEPWYASVLLGLLPLTKAGYDPASGVEMQLAAAAKATNKPVIALEGFEEQLGFFDTMPEADQTGLLVSTIDGFDEIEATLDRMVDEWAAGNPDALAEEMNAQLGEMPNVQKILLTDRNDRWADWIRTRLQKPGTVFMAVGAGHLSGKGSVQDALSKRGIRTERVEY</sequence>
<proteinExistence type="predicted"/>
<comment type="caution">
    <text evidence="2">The sequence shown here is derived from an EMBL/GenBank/DDBJ whole genome shotgun (WGS) entry which is preliminary data.</text>
</comment>
<dbReference type="OrthoDB" id="9806326at2"/>
<evidence type="ECO:0000313" key="3">
    <source>
        <dbReference type="Proteomes" id="UP000266693"/>
    </source>
</evidence>
<name>A0A396RM41_9SPHN</name>
<accession>A0A396RM41</accession>
<keyword evidence="3" id="KW-1185">Reference proteome</keyword>
<dbReference type="EMBL" id="QWLV01000004">
    <property type="protein sequence ID" value="RHW17329.1"/>
    <property type="molecule type" value="Genomic_DNA"/>
</dbReference>
<dbReference type="PANTHER" id="PTHR40590">
    <property type="entry name" value="CYTOPLASMIC PROTEIN-RELATED"/>
    <property type="match status" value="1"/>
</dbReference>
<dbReference type="PANTHER" id="PTHR40590:SF1">
    <property type="entry name" value="CYTOPLASMIC PROTEIN"/>
    <property type="match status" value="1"/>
</dbReference>
<dbReference type="InterPro" id="IPR047111">
    <property type="entry name" value="YbaP-like"/>
</dbReference>
<evidence type="ECO:0000313" key="2">
    <source>
        <dbReference type="EMBL" id="RHW17329.1"/>
    </source>
</evidence>
<gene>
    <name evidence="2" type="ORF">D1610_10135</name>
</gene>
<keyword evidence="1" id="KW-0732">Signal</keyword>
<dbReference type="AlphaFoldDB" id="A0A396RM41"/>
<dbReference type="Pfam" id="PF01963">
    <property type="entry name" value="TraB_PrgY_gumN"/>
    <property type="match status" value="1"/>
</dbReference>
<feature type="chain" id="PRO_5017273626" evidence="1">
    <location>
        <begin position="24"/>
        <end position="308"/>
    </location>
</feature>
<feature type="signal peptide" evidence="1">
    <location>
        <begin position="1"/>
        <end position="23"/>
    </location>
</feature>
<dbReference type="RefSeq" id="WP_118864077.1">
    <property type="nucleotide sequence ID" value="NZ_QWLV01000004.1"/>
</dbReference>
<dbReference type="Proteomes" id="UP000266693">
    <property type="component" value="Unassembled WGS sequence"/>
</dbReference>
<protein>
    <submittedName>
        <fullName evidence="2">TraB/GumN family protein</fullName>
    </submittedName>
</protein>
<organism evidence="2 3">
    <name type="scientific">Sphingomonas gilva</name>
    <dbReference type="NCBI Taxonomy" id="2305907"/>
    <lineage>
        <taxon>Bacteria</taxon>
        <taxon>Pseudomonadati</taxon>
        <taxon>Pseudomonadota</taxon>
        <taxon>Alphaproteobacteria</taxon>
        <taxon>Sphingomonadales</taxon>
        <taxon>Sphingomonadaceae</taxon>
        <taxon>Sphingomonas</taxon>
    </lineage>
</organism>